<dbReference type="GO" id="GO:0016491">
    <property type="term" value="F:oxidoreductase activity"/>
    <property type="evidence" value="ECO:0007669"/>
    <property type="project" value="UniProtKB-KW"/>
</dbReference>
<dbReference type="Gene3D" id="3.40.50.720">
    <property type="entry name" value="NAD(P)-binding Rossmann-like Domain"/>
    <property type="match status" value="1"/>
</dbReference>
<reference evidence="3 4" key="1">
    <citation type="submission" date="2020-02" db="EMBL/GenBank/DDBJ databases">
        <title>Complete genome sequence of Flavobacteriaceae bacterium.</title>
        <authorList>
            <person name="Kim S.-J."/>
            <person name="Kim Y.-S."/>
            <person name="Kim K.-H."/>
        </authorList>
    </citation>
    <scope>NUCLEOTIDE SEQUENCE [LARGE SCALE GENOMIC DNA]</scope>
    <source>
        <strain evidence="3 4">RR4-40</strain>
    </source>
</reference>
<sequence>MKLLNAKTRILLKLFLPQRKKANSKYAIPESDKNLSGKTIVFTGGTDGIGQVAVEMLYQMNANIVLLARNPQKVQKQIKELKLPKRQNTIDFEICDLASMSSVKDCAHRILKRYDNIDVLVNCAGINSTDKAVSKDGFELNWAINYLAPFLLTNLLVERLKESASARIVNITTNTDFLEKINFDEIEKQSDFSTNDNYSASKLSLNMFSIDLAERLKTTGVTVNYLYPGYIKSNLLRHLKGGAKLMQFMMNIMASPTEVGADRILRLAISSEYKEVTGVYVAEDQIMPPHSEAQIELKREKLEQITVKALKQWL</sequence>
<evidence type="ECO:0000313" key="3">
    <source>
        <dbReference type="EMBL" id="QIE58038.1"/>
    </source>
</evidence>
<evidence type="ECO:0000256" key="2">
    <source>
        <dbReference type="RuleBase" id="RU000363"/>
    </source>
</evidence>
<evidence type="ECO:0000256" key="1">
    <source>
        <dbReference type="ARBA" id="ARBA00023002"/>
    </source>
</evidence>
<dbReference type="Proteomes" id="UP000505306">
    <property type="component" value="Chromosome"/>
</dbReference>
<organism evidence="3 4">
    <name type="scientific">Rasiella rasia</name>
    <dbReference type="NCBI Taxonomy" id="2744027"/>
    <lineage>
        <taxon>Bacteria</taxon>
        <taxon>Pseudomonadati</taxon>
        <taxon>Bacteroidota</taxon>
        <taxon>Flavobacteriia</taxon>
        <taxon>Flavobacteriales</taxon>
        <taxon>Flavobacteriaceae</taxon>
        <taxon>Rasiella</taxon>
    </lineage>
</organism>
<protein>
    <submittedName>
        <fullName evidence="3">SDR family NAD(P)-dependent oxidoreductase</fullName>
    </submittedName>
</protein>
<keyword evidence="1" id="KW-0560">Oxidoreductase</keyword>
<dbReference type="PANTHER" id="PTHR43157">
    <property type="entry name" value="PHOSPHATIDYLINOSITOL-GLYCAN BIOSYNTHESIS CLASS F PROTEIN-RELATED"/>
    <property type="match status" value="1"/>
</dbReference>
<name>A0A6G6GHL5_9FLAO</name>
<dbReference type="KEGG" id="mgel:G5B37_00180"/>
<dbReference type="RefSeq" id="WP_164678037.1">
    <property type="nucleotide sequence ID" value="NZ_CP049057.1"/>
</dbReference>
<dbReference type="InterPro" id="IPR002347">
    <property type="entry name" value="SDR_fam"/>
</dbReference>
<evidence type="ECO:0000313" key="4">
    <source>
        <dbReference type="Proteomes" id="UP000505306"/>
    </source>
</evidence>
<gene>
    <name evidence="3" type="ORF">G5B37_00180</name>
</gene>
<dbReference type="EMBL" id="CP049057">
    <property type="protein sequence ID" value="QIE58038.1"/>
    <property type="molecule type" value="Genomic_DNA"/>
</dbReference>
<comment type="similarity">
    <text evidence="2">Belongs to the short-chain dehydrogenases/reductases (SDR) family.</text>
</comment>
<dbReference type="SUPFAM" id="SSF51735">
    <property type="entry name" value="NAD(P)-binding Rossmann-fold domains"/>
    <property type="match status" value="1"/>
</dbReference>
<dbReference type="PRINTS" id="PR00081">
    <property type="entry name" value="GDHRDH"/>
</dbReference>
<dbReference type="Pfam" id="PF00106">
    <property type="entry name" value="adh_short"/>
    <property type="match status" value="1"/>
</dbReference>
<accession>A0A6G6GHL5</accession>
<dbReference type="InterPro" id="IPR036291">
    <property type="entry name" value="NAD(P)-bd_dom_sf"/>
</dbReference>
<proteinExistence type="inferred from homology"/>
<dbReference type="PRINTS" id="PR00080">
    <property type="entry name" value="SDRFAMILY"/>
</dbReference>
<keyword evidence="4" id="KW-1185">Reference proteome</keyword>
<dbReference type="PANTHER" id="PTHR43157:SF31">
    <property type="entry name" value="PHOSPHATIDYLINOSITOL-GLYCAN BIOSYNTHESIS CLASS F PROTEIN"/>
    <property type="match status" value="1"/>
</dbReference>
<dbReference type="AlphaFoldDB" id="A0A6G6GHL5"/>